<feature type="compositionally biased region" description="Low complexity" evidence="1">
    <location>
        <begin position="123"/>
        <end position="159"/>
    </location>
</feature>
<protein>
    <recommendedName>
        <fullName evidence="2">Reverse transcriptase Ty1/copia-type domain-containing protein</fullName>
    </recommendedName>
</protein>
<dbReference type="EMBL" id="JAUUTY010000006">
    <property type="protein sequence ID" value="KAK1616215.1"/>
    <property type="molecule type" value="Genomic_DNA"/>
</dbReference>
<evidence type="ECO:0000256" key="1">
    <source>
        <dbReference type="SAM" id="MobiDB-lite"/>
    </source>
</evidence>
<comment type="caution">
    <text evidence="3">The sequence shown here is derived from an EMBL/GenBank/DDBJ whole genome shotgun (WGS) entry which is preliminary data.</text>
</comment>
<name>A0AAD8R7B6_LOLMU</name>
<sequence>MLQQVTRCSGGDGGVDGGDDDDDDPNDAQLDDDGDGVDFLLREGFPGGFLPAGELFLSGVLRPQRRLTPSVTPRALAINLGIVEILLGSAARLSASATWRVSLAPRAPAMAPPNLQQQLLQRSRAGSSTSDHSSSPISSSTAATPSTSGSPAPDSAPGTTAGSDSSDGRAAPPGSAAPPPPVQPSVAPSSRPVTRASRGVVKPKKYSDGTIPWCLFAATDEPVNLQAALADPHWKGAMDEEFDAMTTNQTWRLVPACQGKNVIDCRWIYKIKRKADGSIDRYKARLVAKGFKQRYGIDYEDTFSPVVKIATVRLVLAIAVSRGWSLRQLDVKNVFLHGVLEEEVFMRQPHGYEDSTQPNHICRLHKALYGLKQAPRAWYSRLSSQLIQLGFIASKSDTSLFIYHKSNITIFMLDDIIVASSSHDATNALLKDLHQQFALKDLSDLHYFLGIEVNKVSNGLVLNQAKYAHDVLARVNMTHCIGCPTPLSSSEKITAEEGTLKKPDFKVMRLNFPNPSVAPPPRTLQPLSPVATTSATRKVKPAWCQRRRLFSFTCGSRASGAIPFLAVERLGGAASGPGRCYLDLDGRLRGRVRTWRLMARWSPVPAWAW</sequence>
<evidence type="ECO:0000313" key="3">
    <source>
        <dbReference type="EMBL" id="KAK1616215.1"/>
    </source>
</evidence>
<gene>
    <name evidence="3" type="ORF">QYE76_021732</name>
</gene>
<keyword evidence="4" id="KW-1185">Reference proteome</keyword>
<accession>A0AAD8R7B6</accession>
<organism evidence="3 4">
    <name type="scientific">Lolium multiflorum</name>
    <name type="common">Italian ryegrass</name>
    <name type="synonym">Lolium perenne subsp. multiflorum</name>
    <dbReference type="NCBI Taxonomy" id="4521"/>
    <lineage>
        <taxon>Eukaryota</taxon>
        <taxon>Viridiplantae</taxon>
        <taxon>Streptophyta</taxon>
        <taxon>Embryophyta</taxon>
        <taxon>Tracheophyta</taxon>
        <taxon>Spermatophyta</taxon>
        <taxon>Magnoliopsida</taxon>
        <taxon>Liliopsida</taxon>
        <taxon>Poales</taxon>
        <taxon>Poaceae</taxon>
        <taxon>BOP clade</taxon>
        <taxon>Pooideae</taxon>
        <taxon>Poodae</taxon>
        <taxon>Poeae</taxon>
        <taxon>Poeae Chloroplast Group 2 (Poeae type)</taxon>
        <taxon>Loliodinae</taxon>
        <taxon>Loliinae</taxon>
        <taxon>Lolium</taxon>
    </lineage>
</organism>
<proteinExistence type="predicted"/>
<feature type="compositionally biased region" description="Acidic residues" evidence="1">
    <location>
        <begin position="17"/>
        <end position="36"/>
    </location>
</feature>
<evidence type="ECO:0000313" key="4">
    <source>
        <dbReference type="Proteomes" id="UP001231189"/>
    </source>
</evidence>
<dbReference type="Proteomes" id="UP001231189">
    <property type="component" value="Unassembled WGS sequence"/>
</dbReference>
<feature type="region of interest" description="Disordered" evidence="1">
    <location>
        <begin position="119"/>
        <end position="205"/>
    </location>
</feature>
<reference evidence="3" key="1">
    <citation type="submission" date="2023-07" db="EMBL/GenBank/DDBJ databases">
        <title>A chromosome-level genome assembly of Lolium multiflorum.</title>
        <authorList>
            <person name="Chen Y."/>
            <person name="Copetti D."/>
            <person name="Kolliker R."/>
            <person name="Studer B."/>
        </authorList>
    </citation>
    <scope>NUCLEOTIDE SEQUENCE</scope>
    <source>
        <strain evidence="3">02402/16</strain>
        <tissue evidence="3">Leaf</tissue>
    </source>
</reference>
<dbReference type="AlphaFoldDB" id="A0AAD8R7B6"/>
<dbReference type="InterPro" id="IPR043502">
    <property type="entry name" value="DNA/RNA_pol_sf"/>
</dbReference>
<dbReference type="SUPFAM" id="SSF56672">
    <property type="entry name" value="DNA/RNA polymerases"/>
    <property type="match status" value="1"/>
</dbReference>
<feature type="region of interest" description="Disordered" evidence="1">
    <location>
        <begin position="1"/>
        <end position="36"/>
    </location>
</feature>
<evidence type="ECO:0000259" key="2">
    <source>
        <dbReference type="Pfam" id="PF07727"/>
    </source>
</evidence>
<dbReference type="InterPro" id="IPR013103">
    <property type="entry name" value="RVT_2"/>
</dbReference>
<dbReference type="Pfam" id="PF07727">
    <property type="entry name" value="RVT_2"/>
    <property type="match status" value="1"/>
</dbReference>
<feature type="domain" description="Reverse transcriptase Ty1/copia-type" evidence="2">
    <location>
        <begin position="248"/>
        <end position="487"/>
    </location>
</feature>